<dbReference type="EMBL" id="KZ678130">
    <property type="protein sequence ID" value="PSN72073.1"/>
    <property type="molecule type" value="Genomic_DNA"/>
</dbReference>
<dbReference type="InterPro" id="IPR049326">
    <property type="entry name" value="Rhodopsin_dom_fungi"/>
</dbReference>
<dbReference type="OrthoDB" id="444631at2759"/>
<keyword evidence="4 7" id="KW-0472">Membrane</keyword>
<evidence type="ECO:0000256" key="1">
    <source>
        <dbReference type="ARBA" id="ARBA00004141"/>
    </source>
</evidence>
<gene>
    <name evidence="9" type="ORF">BS50DRAFT_617409</name>
</gene>
<comment type="similarity">
    <text evidence="5">Belongs to the SAT4 family.</text>
</comment>
<evidence type="ECO:0000256" key="6">
    <source>
        <dbReference type="SAM" id="MobiDB-lite"/>
    </source>
</evidence>
<evidence type="ECO:0000256" key="5">
    <source>
        <dbReference type="ARBA" id="ARBA00038359"/>
    </source>
</evidence>
<evidence type="ECO:0000256" key="3">
    <source>
        <dbReference type="ARBA" id="ARBA00022989"/>
    </source>
</evidence>
<dbReference type="Pfam" id="PF20684">
    <property type="entry name" value="Fung_rhodopsin"/>
    <property type="match status" value="1"/>
</dbReference>
<dbReference type="PANTHER" id="PTHR33048">
    <property type="entry name" value="PTH11-LIKE INTEGRAL MEMBRANE PROTEIN (AFU_ORTHOLOGUE AFUA_5G11245)"/>
    <property type="match status" value="1"/>
</dbReference>
<name>A0A2T2P372_CORCC</name>
<feature type="transmembrane region" description="Helical" evidence="7">
    <location>
        <begin position="128"/>
        <end position="147"/>
    </location>
</feature>
<reference evidence="9 10" key="1">
    <citation type="journal article" date="2018" name="Front. Microbiol.">
        <title>Genome-Wide Analysis of Corynespora cassiicola Leaf Fall Disease Putative Effectors.</title>
        <authorList>
            <person name="Lopez D."/>
            <person name="Ribeiro S."/>
            <person name="Label P."/>
            <person name="Fumanal B."/>
            <person name="Venisse J.S."/>
            <person name="Kohler A."/>
            <person name="de Oliveira R.R."/>
            <person name="Labutti K."/>
            <person name="Lipzen A."/>
            <person name="Lail K."/>
            <person name="Bauer D."/>
            <person name="Ohm R.A."/>
            <person name="Barry K.W."/>
            <person name="Spatafora J."/>
            <person name="Grigoriev I.V."/>
            <person name="Martin F.M."/>
            <person name="Pujade-Renaud V."/>
        </authorList>
    </citation>
    <scope>NUCLEOTIDE SEQUENCE [LARGE SCALE GENOMIC DNA]</scope>
    <source>
        <strain evidence="9 10">Philippines</strain>
    </source>
</reference>
<feature type="transmembrane region" description="Helical" evidence="7">
    <location>
        <begin position="203"/>
        <end position="223"/>
    </location>
</feature>
<keyword evidence="3 7" id="KW-1133">Transmembrane helix</keyword>
<dbReference type="GO" id="GO:0016020">
    <property type="term" value="C:membrane"/>
    <property type="evidence" value="ECO:0007669"/>
    <property type="project" value="UniProtKB-SubCell"/>
</dbReference>
<keyword evidence="2 7" id="KW-0812">Transmembrane</keyword>
<feature type="transmembrane region" description="Helical" evidence="7">
    <location>
        <begin position="167"/>
        <end position="191"/>
    </location>
</feature>
<evidence type="ECO:0000256" key="2">
    <source>
        <dbReference type="ARBA" id="ARBA00022692"/>
    </source>
</evidence>
<evidence type="ECO:0000259" key="8">
    <source>
        <dbReference type="Pfam" id="PF20684"/>
    </source>
</evidence>
<feature type="transmembrane region" description="Helical" evidence="7">
    <location>
        <begin position="96"/>
        <end position="116"/>
    </location>
</feature>
<feature type="transmembrane region" description="Helical" evidence="7">
    <location>
        <begin position="48"/>
        <end position="68"/>
    </location>
</feature>
<feature type="transmembrane region" description="Helical" evidence="7">
    <location>
        <begin position="235"/>
        <end position="262"/>
    </location>
</feature>
<evidence type="ECO:0000256" key="7">
    <source>
        <dbReference type="SAM" id="Phobius"/>
    </source>
</evidence>
<feature type="region of interest" description="Disordered" evidence="6">
    <location>
        <begin position="351"/>
        <end position="386"/>
    </location>
</feature>
<dbReference type="AlphaFoldDB" id="A0A2T2P372"/>
<protein>
    <recommendedName>
        <fullName evidence="8">Rhodopsin domain-containing protein</fullName>
    </recommendedName>
</protein>
<evidence type="ECO:0000313" key="9">
    <source>
        <dbReference type="EMBL" id="PSN72073.1"/>
    </source>
</evidence>
<comment type="subcellular location">
    <subcellularLocation>
        <location evidence="1">Membrane</location>
        <topology evidence="1">Multi-pass membrane protein</topology>
    </subcellularLocation>
</comment>
<feature type="domain" description="Rhodopsin" evidence="8">
    <location>
        <begin position="32"/>
        <end position="262"/>
    </location>
</feature>
<sequence length="386" mass="43486">MSYVAFPITKTSKDLFIATCVIHAFIIIIVLLRFASRITLKTKLSWDDVFTALGTITSTIIFALYSYLARSGLGYPPTMTIVNYSFNGKLNLTNEVLYGFGIVCARLSALLLYLRVFVDLRLQAVIKTFMAITVMLLISLTLWDVFICRPVSMNWNLNVEGKCSSRVAPYVTACAIAIVSDLIVLILPMPLIWRLNLRRSNKIGLQCLFTFSLSTVAVVIWRLERIYLSNPLKTRAYIIFTAIAEIDLVLLCGSIPVVYPLVLKYRPKFLKSSSTRSGGSSNLGAKQWKDRAVRTFGSATVRRNNRTFDPLEDSIDYPTAIRLDTLVTIIDEPNPEYREDETRINRTTFQGGNSIREVDEERGSWRQGSENSLVRSKAPLAYPTVS</sequence>
<evidence type="ECO:0000256" key="4">
    <source>
        <dbReference type="ARBA" id="ARBA00023136"/>
    </source>
</evidence>
<feature type="transmembrane region" description="Helical" evidence="7">
    <location>
        <begin position="15"/>
        <end position="36"/>
    </location>
</feature>
<evidence type="ECO:0000313" key="10">
    <source>
        <dbReference type="Proteomes" id="UP000240883"/>
    </source>
</evidence>
<accession>A0A2T2P372</accession>
<dbReference type="InterPro" id="IPR052337">
    <property type="entry name" value="SAT4-like"/>
</dbReference>
<proteinExistence type="inferred from homology"/>
<keyword evidence="10" id="KW-1185">Reference proteome</keyword>
<organism evidence="9 10">
    <name type="scientific">Corynespora cassiicola Philippines</name>
    <dbReference type="NCBI Taxonomy" id="1448308"/>
    <lineage>
        <taxon>Eukaryota</taxon>
        <taxon>Fungi</taxon>
        <taxon>Dikarya</taxon>
        <taxon>Ascomycota</taxon>
        <taxon>Pezizomycotina</taxon>
        <taxon>Dothideomycetes</taxon>
        <taxon>Pleosporomycetidae</taxon>
        <taxon>Pleosporales</taxon>
        <taxon>Corynesporascaceae</taxon>
        <taxon>Corynespora</taxon>
    </lineage>
</organism>
<dbReference type="Proteomes" id="UP000240883">
    <property type="component" value="Unassembled WGS sequence"/>
</dbReference>
<dbReference type="PANTHER" id="PTHR33048:SF124">
    <property type="entry name" value="INTEGRAL MEMBRANE PROTEIN"/>
    <property type="match status" value="1"/>
</dbReference>